<dbReference type="Pfam" id="PF25328">
    <property type="entry name" value="PH_MADD"/>
    <property type="match status" value="1"/>
</dbReference>
<keyword evidence="5" id="KW-1003">Cell membrane</keyword>
<dbReference type="Gene3D" id="3.30.450.200">
    <property type="match status" value="1"/>
</dbReference>
<dbReference type="InterPro" id="IPR037516">
    <property type="entry name" value="Tripartite_DENN"/>
</dbReference>
<feature type="compositionally biased region" description="Polar residues" evidence="14">
    <location>
        <begin position="135"/>
        <end position="155"/>
    </location>
</feature>
<dbReference type="PANTHER" id="PTHR13008:SF7">
    <property type="entry name" value="MAP KINASE-ACTIVATING DEATH DOMAIN PROTEIN"/>
    <property type="match status" value="1"/>
</dbReference>
<evidence type="ECO:0000256" key="8">
    <source>
        <dbReference type="ARBA" id="ARBA00022703"/>
    </source>
</evidence>
<feature type="region of interest" description="Disordered" evidence="14">
    <location>
        <begin position="1152"/>
        <end position="1195"/>
    </location>
</feature>
<keyword evidence="8" id="KW-0053">Apoptosis</keyword>
<dbReference type="SMART" id="SM00801">
    <property type="entry name" value="dDENN"/>
    <property type="match status" value="1"/>
</dbReference>
<dbReference type="InterPro" id="IPR005113">
    <property type="entry name" value="uDENN_dom"/>
</dbReference>
<gene>
    <name evidence="16" type="primary">MADD</name>
</gene>
<comment type="subunit">
    <text evidence="11">Interacts (via death domain) with TNFRSF1A (via death domain). Interacts with PIDD1. Interacts with YWHAZ. Interacts (via death domain) with KIF1B; links the motor KIF1B to Rab3-carrying vesicles in anterograde synaptic vesicle transport. Interacts with KIF1A. Interacts (via uDENN domain) with RAB3A, RAB3B, RAB3C and RAB3D; the GTP-bound form of the Rab proteins is preferred for interaction.</text>
</comment>
<dbReference type="GO" id="GO:0005085">
    <property type="term" value="F:guanyl-nucleotide exchange factor activity"/>
    <property type="evidence" value="ECO:0007669"/>
    <property type="project" value="UniProtKB-KW"/>
</dbReference>
<feature type="compositionally biased region" description="Basic and acidic residues" evidence="14">
    <location>
        <begin position="106"/>
        <end position="122"/>
    </location>
</feature>
<keyword evidence="9" id="KW-0472">Membrane</keyword>
<dbReference type="Pfam" id="PF23629">
    <property type="entry name" value="Death_MADD"/>
    <property type="match status" value="1"/>
</dbReference>
<dbReference type="FunFam" id="3.40.50.11500:FF:000002">
    <property type="entry name" value="MAP kinase-activating death domain protein-like Protein"/>
    <property type="match status" value="1"/>
</dbReference>
<feature type="compositionally biased region" description="Acidic residues" evidence="14">
    <location>
        <begin position="615"/>
        <end position="630"/>
    </location>
</feature>
<feature type="compositionally biased region" description="Low complexity" evidence="14">
    <location>
        <begin position="700"/>
        <end position="713"/>
    </location>
</feature>
<comment type="function">
    <text evidence="10">Guanyl-nucleotide exchange factor that regulates small GTPases of the Rab family. Converts GDP-bound inactive form of RAB27A and RAB27B to the GTP-bound active forms. Converts GDP-bound inactive form of RAB3A, RAB3C and RAB3D to the GTP-bound active forms, GTPases involved in synaptic vesicle exocytosis and vesicle secretion. Plays a role in synaptic vesicle formation and in vesicle trafficking at the neuromuscular junction. Involved in up-regulating a post-docking step of synaptic exocytosis in central synapses. Probably by binding to the motor proteins KIF1B and KIF1A, mediates motor-dependent transport of GTP-RAB3A-positive vesicles to the presynaptic nerve terminals. Plays a role in TNFA-mediated activation of the MAPK pathway, including ERK1/2. May link TNFRSF1A with MAP kinase activation. May be involved in the regulation of TNFA-induced apoptosis.</text>
</comment>
<feature type="region of interest" description="Disordered" evidence="14">
    <location>
        <begin position="106"/>
        <end position="168"/>
    </location>
</feature>
<feature type="compositionally biased region" description="Polar residues" evidence="14">
    <location>
        <begin position="1119"/>
        <end position="1134"/>
    </location>
</feature>
<comment type="similarity">
    <text evidence="3">Belongs to the MADD family.</text>
</comment>
<feature type="domain" description="UDENN" evidence="15">
    <location>
        <begin position="14"/>
        <end position="565"/>
    </location>
</feature>
<dbReference type="Pfam" id="PF02141">
    <property type="entry name" value="DENN"/>
    <property type="match status" value="1"/>
</dbReference>
<feature type="region of interest" description="Disordered" evidence="14">
    <location>
        <begin position="1106"/>
        <end position="1140"/>
    </location>
</feature>
<dbReference type="InterPro" id="IPR039980">
    <property type="entry name" value="MADD"/>
</dbReference>
<dbReference type="Ensembl" id="ENSBGRT00000032280.1">
    <property type="protein sequence ID" value="ENSBGRP00000027903.1"/>
    <property type="gene ID" value="ENSBGRG00000017261.1"/>
</dbReference>
<evidence type="ECO:0000256" key="14">
    <source>
        <dbReference type="SAM" id="MobiDB-lite"/>
    </source>
</evidence>
<evidence type="ECO:0000256" key="2">
    <source>
        <dbReference type="ARBA" id="ARBA00004496"/>
    </source>
</evidence>
<proteinExistence type="inferred from homology"/>
<dbReference type="GeneTree" id="ENSGT00940000156718"/>
<protein>
    <recommendedName>
        <fullName evidence="4">MAP kinase-activating death domain protein</fullName>
    </recommendedName>
    <alternativeName>
        <fullName evidence="12">Rab3 GDP/GTP exchange factor</fullName>
    </alternativeName>
    <alternativeName>
        <fullName evidence="13">Rab3 GDP/GTP exchange protein</fullName>
    </alternativeName>
</protein>
<dbReference type="GO" id="GO:0005886">
    <property type="term" value="C:plasma membrane"/>
    <property type="evidence" value="ECO:0007669"/>
    <property type="project" value="UniProtKB-SubCell"/>
</dbReference>
<dbReference type="GO" id="GO:0042981">
    <property type="term" value="P:regulation of apoptotic process"/>
    <property type="evidence" value="ECO:0007669"/>
    <property type="project" value="TreeGrafter"/>
</dbReference>
<reference evidence="16" key="3">
    <citation type="submission" date="2025-09" db="UniProtKB">
        <authorList>
            <consortium name="Ensembl"/>
        </authorList>
    </citation>
    <scope>IDENTIFICATION</scope>
</reference>
<evidence type="ECO:0000256" key="12">
    <source>
        <dbReference type="ARBA" id="ARBA00079552"/>
    </source>
</evidence>
<evidence type="ECO:0000256" key="9">
    <source>
        <dbReference type="ARBA" id="ARBA00023136"/>
    </source>
</evidence>
<feature type="compositionally biased region" description="Polar residues" evidence="14">
    <location>
        <begin position="1152"/>
        <end position="1168"/>
    </location>
</feature>
<feature type="compositionally biased region" description="Polar residues" evidence="14">
    <location>
        <begin position="756"/>
        <end position="773"/>
    </location>
</feature>
<dbReference type="PANTHER" id="PTHR13008">
    <property type="entry name" value="MAP-KINASE ACTIVATING DEATH DOMAIN PROTEIN MADD /DENN/AEX-3 C.ELEGANS"/>
    <property type="match status" value="1"/>
</dbReference>
<keyword evidence="17" id="KW-1185">Reference proteome</keyword>
<evidence type="ECO:0000256" key="11">
    <source>
        <dbReference type="ARBA" id="ARBA00064743"/>
    </source>
</evidence>
<dbReference type="GO" id="GO:0032483">
    <property type="term" value="P:regulation of Rab protein signal transduction"/>
    <property type="evidence" value="ECO:0007669"/>
    <property type="project" value="TreeGrafter"/>
</dbReference>
<keyword evidence="7" id="KW-0344">Guanine-nucleotide releasing factor</keyword>
<evidence type="ECO:0000256" key="10">
    <source>
        <dbReference type="ARBA" id="ARBA00060181"/>
    </source>
</evidence>
<keyword evidence="6" id="KW-0963">Cytoplasm</keyword>
<dbReference type="Proteomes" id="UP000694520">
    <property type="component" value="Chromosome 13"/>
</dbReference>
<dbReference type="InterPro" id="IPR057469">
    <property type="entry name" value="PH_MADD"/>
</dbReference>
<evidence type="ECO:0000256" key="4">
    <source>
        <dbReference type="ARBA" id="ARBA00017868"/>
    </source>
</evidence>
<evidence type="ECO:0000256" key="6">
    <source>
        <dbReference type="ARBA" id="ARBA00022490"/>
    </source>
</evidence>
<dbReference type="GO" id="GO:0005829">
    <property type="term" value="C:cytosol"/>
    <property type="evidence" value="ECO:0007669"/>
    <property type="project" value="TreeGrafter"/>
</dbReference>
<evidence type="ECO:0000256" key="1">
    <source>
        <dbReference type="ARBA" id="ARBA00004236"/>
    </source>
</evidence>
<dbReference type="InterPro" id="IPR043153">
    <property type="entry name" value="DENN_C"/>
</dbReference>
<name>A0A8B9XX78_BOSMU</name>
<dbReference type="Pfam" id="PF03456">
    <property type="entry name" value="uDENN"/>
    <property type="match status" value="1"/>
</dbReference>
<dbReference type="SMART" id="SM00800">
    <property type="entry name" value="uDENN"/>
    <property type="match status" value="1"/>
</dbReference>
<sequence length="1587" mass="175625">MVQKKKSCPRLLDYLVIVGARHPSSDSVAQTPELLRRYPLEDHAEFPLPPDVVFFCQPEGCLSVRQRRMTLRDDTSFVFTLTDKDTGVTRYGICVNFYRSFQKRVPKEKGEAGPGSRGKEGPRAPFVSEEVGPKTSESGPSLQPPSADSTPDVSQSPRARRRAKAGSRSRNSTLTSLCVLSHYPFFSTFRECLYTLKRLVDCCSERLLGKKLGLPRGIQRDTMWRIFTGSLLVEEKSSALLHDLREIEAWIYRLLRSPVPVSGQKRVDIEVLPQELQQALTFALPDPSRFTLVDFPLHLPLELLGVDACLQVLTCILLEHKVVLQSRDYNALSMSVMAFVAMIYPLEYMFPVIPLLPTCMASAEQLLLAPTPYIIGVPASFFLYKLDFKMPDDVWLVDLDSNRVIAPTNAEVLPILPEPESLELKKHLKQALASMSLNTQPILNLEKFHEGQEIPLLLGRPSNDLQSTPSTEFNPLIYGNDVDSVDVATRVAMVRFFNSPNVLQGFQMHTRTLRLFPRPVVAFQAGSFLASRPRQTPFAEKLARTQAVEYFGEWILNPTNYAFQRIHNNMFDPALIGDKPKWYAHQLQPIHYRVYDSGSQLAEALSVPPERDSDSDPTDDSGSDSVDYDDSSSSYSSLGDFVSEMMKCDINGDTPNVDPLTHAALGDASEVAIEELQNQKEAEEPGPDGESSQENPPLCSSPSTTVSSSPSTVIHGASSEPVDSAETDDKVAGGVPKSLPTVPPGVGKCSMDGHQTETGEGSVRQQASDSPCLQPQYGFPPEEDDEQGESYTPRFSQHVSGHRAQKLLRPSSLKLASDSDAESDSRASSPTSTVSNNSTEGFGGIMSFASSLYRNHSTSFSLSNLTLPTKGAREKSTPFPSLKGHRRALVDQKSSVIKHSPTVKREPPSPQGRASNSSENQQFLKEVVHSVLDGQGVGWLNMKKVRRLLESEQLRVFVLSKLNRTVQSEDEARQDVIPDVEISRKVYKGMLDLLKCTVLSLEQSFAHAGLGGMASIFGLLEIAQTHYYSKEPDKRKRSPTESISTPVGKGPGLAGRGDPKAMAQLRVPQLGPLAPSAPGKSPKELDTRSLKEENFVASIGPEVIKPTFDLGETDEKKSQVSADSGVSLTSGSQRTDPDSVISVSPAVMIRSSSQDSEVSTVVSNSSGETLGADSDLSSSAGDGPGGEGSAYLAGSRGTLSDSEIETNSATSAIFGKAHSLKPSVKEKLVGSPVRFSEDVSQRVYLYEGLLGKERSTLWDQMQFWEDAFLDAVMLEREGMGMDQGPQEMIDRYLSLGEHDRKRLEDDEDRLLATLLHNLISYMLLMKVNKNDIRKKVRRLMGKSHIGLVYSQQISEVLDQLANLNGRDLSIRSSGSRHMKKQTFVVHAGTDTNGDIFFMEVCDDCVVLRSNIGTVYERWWYEKLINMTYCPKTKVLCLWRRNGSETQLNKFYTKKCRELYYCVKDSMERAAARQQSIKPGPELGGEFPVQDMKTGEGGLLQVTLEGINLKFMHNQVFIELNHIKKCNTVRGVFVLEEFVPEIKEVVSHKYKTPMAHEICYSVLCLFSYVAAVRSSEEDLRTPPRPVSS</sequence>
<organism evidence="16 17">
    <name type="scientific">Bos mutus grunniens</name>
    <name type="common">Wild yak</name>
    <name type="synonym">Bos grunniens</name>
    <dbReference type="NCBI Taxonomy" id="30521"/>
    <lineage>
        <taxon>Eukaryota</taxon>
        <taxon>Metazoa</taxon>
        <taxon>Chordata</taxon>
        <taxon>Craniata</taxon>
        <taxon>Vertebrata</taxon>
        <taxon>Euteleostomi</taxon>
        <taxon>Mammalia</taxon>
        <taxon>Eutheria</taxon>
        <taxon>Laurasiatheria</taxon>
        <taxon>Artiodactyla</taxon>
        <taxon>Ruminantia</taxon>
        <taxon>Pecora</taxon>
        <taxon>Bovidae</taxon>
        <taxon>Bovinae</taxon>
        <taxon>Bos</taxon>
    </lineage>
</organism>
<feature type="compositionally biased region" description="Polar residues" evidence="14">
    <location>
        <begin position="789"/>
        <end position="799"/>
    </location>
</feature>
<feature type="region of interest" description="Disordered" evidence="14">
    <location>
        <begin position="869"/>
        <end position="920"/>
    </location>
</feature>
<dbReference type="InterPro" id="IPR005112">
    <property type="entry name" value="dDENN_dom"/>
</dbReference>
<reference evidence="16" key="1">
    <citation type="submission" date="2019-05" db="EMBL/GenBank/DDBJ databases">
        <authorList>
            <person name="Zhang S."/>
            <person name="Liu J."/>
        </authorList>
    </citation>
    <scope>NUCLEOTIDE SEQUENCE [LARGE SCALE GENOMIC DNA]</scope>
</reference>
<evidence type="ECO:0000313" key="16">
    <source>
        <dbReference type="Ensembl" id="ENSBGRP00000027903.1"/>
    </source>
</evidence>
<feature type="compositionally biased region" description="Low complexity" evidence="14">
    <location>
        <begin position="1170"/>
        <end position="1181"/>
    </location>
</feature>
<comment type="subcellular location">
    <subcellularLocation>
        <location evidence="1">Cell membrane</location>
    </subcellularLocation>
    <subcellularLocation>
        <location evidence="2">Cytoplasm</location>
    </subcellularLocation>
</comment>
<dbReference type="GO" id="GO:0006915">
    <property type="term" value="P:apoptotic process"/>
    <property type="evidence" value="ECO:0007669"/>
    <property type="project" value="UniProtKB-KW"/>
</dbReference>
<feature type="compositionally biased region" description="Low complexity" evidence="14">
    <location>
        <begin position="826"/>
        <end position="839"/>
    </location>
</feature>
<dbReference type="InterPro" id="IPR001194">
    <property type="entry name" value="cDENN_dom"/>
</dbReference>
<evidence type="ECO:0000256" key="7">
    <source>
        <dbReference type="ARBA" id="ARBA00022658"/>
    </source>
</evidence>
<evidence type="ECO:0000256" key="5">
    <source>
        <dbReference type="ARBA" id="ARBA00022475"/>
    </source>
</evidence>
<feature type="region of interest" description="Disordered" evidence="14">
    <location>
        <begin position="1030"/>
        <end position="1059"/>
    </location>
</feature>
<dbReference type="InterPro" id="IPR056574">
    <property type="entry name" value="Death_MADD"/>
</dbReference>
<evidence type="ECO:0000259" key="15">
    <source>
        <dbReference type="PROSITE" id="PS50211"/>
    </source>
</evidence>
<reference evidence="16" key="2">
    <citation type="submission" date="2025-08" db="UniProtKB">
        <authorList>
            <consortium name="Ensembl"/>
        </authorList>
    </citation>
    <scope>IDENTIFICATION</scope>
</reference>
<evidence type="ECO:0000313" key="17">
    <source>
        <dbReference type="Proteomes" id="UP000694520"/>
    </source>
</evidence>
<feature type="region of interest" description="Disordered" evidence="14">
    <location>
        <begin position="604"/>
        <end position="635"/>
    </location>
</feature>
<dbReference type="PROSITE" id="PS50211">
    <property type="entry name" value="DENN"/>
    <property type="match status" value="1"/>
</dbReference>
<dbReference type="SMART" id="SM00799">
    <property type="entry name" value="DENN"/>
    <property type="match status" value="1"/>
</dbReference>
<accession>A0A8B9XX78</accession>
<feature type="compositionally biased region" description="Basic residues" evidence="14">
    <location>
        <begin position="158"/>
        <end position="167"/>
    </location>
</feature>
<feature type="region of interest" description="Disordered" evidence="14">
    <location>
        <begin position="677"/>
        <end position="841"/>
    </location>
</feature>
<evidence type="ECO:0000256" key="13">
    <source>
        <dbReference type="ARBA" id="ARBA00081633"/>
    </source>
</evidence>
<evidence type="ECO:0000256" key="3">
    <source>
        <dbReference type="ARBA" id="ARBA00005978"/>
    </source>
</evidence>
<dbReference type="Gene3D" id="3.40.50.11500">
    <property type="match status" value="1"/>
</dbReference>